<dbReference type="SUPFAM" id="SSF161098">
    <property type="entry name" value="MetI-like"/>
    <property type="match status" value="1"/>
</dbReference>
<feature type="transmembrane region" description="Helical" evidence="7">
    <location>
        <begin position="66"/>
        <end position="83"/>
    </location>
</feature>
<evidence type="ECO:0000256" key="3">
    <source>
        <dbReference type="ARBA" id="ARBA00022475"/>
    </source>
</evidence>
<dbReference type="PANTHER" id="PTHR30151">
    <property type="entry name" value="ALKANE SULFONATE ABC TRANSPORTER-RELATED, MEMBRANE SUBUNIT"/>
    <property type="match status" value="1"/>
</dbReference>
<sequence>MKKPKNITNRLAPWITIALILGIWEFLSFSEVVPRYMLPSPVDVVRAFIGDFTLLMQNMVYTVNEAFVGLGAGIAIGFLVAIAMDQIPFLNKALYPILVVSQTIPTVAIAPLLVLWMGYEMLPKVVLIILTTFFPIAIGVLEGFRSVDRDAMNLIRAMGGNRWQQFVHIKFPSALPAFFSGLKISVTYSVVGAVVAEWLGGFMGLGVYMTRVRKAYAYDKMFAVIFFISFISLLLMALVSFLQKRALPWKYRNTADHLKEE</sequence>
<organism evidence="9 10">
    <name type="scientific">Trichococcus palustris</name>
    <dbReference type="NCBI Taxonomy" id="140314"/>
    <lineage>
        <taxon>Bacteria</taxon>
        <taxon>Bacillati</taxon>
        <taxon>Bacillota</taxon>
        <taxon>Bacilli</taxon>
        <taxon>Lactobacillales</taxon>
        <taxon>Carnobacteriaceae</taxon>
        <taxon>Trichococcus</taxon>
    </lineage>
</organism>
<dbReference type="GO" id="GO:0005886">
    <property type="term" value="C:plasma membrane"/>
    <property type="evidence" value="ECO:0007669"/>
    <property type="project" value="UniProtKB-SubCell"/>
</dbReference>
<evidence type="ECO:0000259" key="8">
    <source>
        <dbReference type="PROSITE" id="PS50928"/>
    </source>
</evidence>
<reference evidence="9 10" key="1">
    <citation type="submission" date="2016-02" db="EMBL/GenBank/DDBJ databases">
        <authorList>
            <person name="Wen L."/>
            <person name="He K."/>
            <person name="Yang H."/>
        </authorList>
    </citation>
    <scope>NUCLEOTIDE SEQUENCE [LARGE SCALE GENOMIC DNA]</scope>
    <source>
        <strain evidence="9">Trichococcus palustris</strain>
    </source>
</reference>
<dbReference type="GO" id="GO:0055085">
    <property type="term" value="P:transmembrane transport"/>
    <property type="evidence" value="ECO:0007669"/>
    <property type="project" value="InterPro"/>
</dbReference>
<accession>A0A143YGT2</accession>
<feature type="transmembrane region" description="Helical" evidence="7">
    <location>
        <begin position="221"/>
        <end position="242"/>
    </location>
</feature>
<dbReference type="PROSITE" id="PS50928">
    <property type="entry name" value="ABC_TM1"/>
    <property type="match status" value="1"/>
</dbReference>
<keyword evidence="6 7" id="KW-0472">Membrane</keyword>
<dbReference type="CDD" id="cd06261">
    <property type="entry name" value="TM_PBP2"/>
    <property type="match status" value="1"/>
</dbReference>
<feature type="transmembrane region" description="Helical" evidence="7">
    <location>
        <begin position="125"/>
        <end position="144"/>
    </location>
</feature>
<dbReference type="EMBL" id="FJNE01000003">
    <property type="protein sequence ID" value="CZQ89303.1"/>
    <property type="molecule type" value="Genomic_DNA"/>
</dbReference>
<feature type="transmembrane region" description="Helical" evidence="7">
    <location>
        <begin position="95"/>
        <end position="119"/>
    </location>
</feature>
<protein>
    <recommendedName>
        <fullName evidence="8">ABC transmembrane type-1 domain-containing protein</fullName>
    </recommendedName>
</protein>
<feature type="domain" description="ABC transmembrane type-1" evidence="8">
    <location>
        <begin position="55"/>
        <end position="243"/>
    </location>
</feature>
<keyword evidence="3" id="KW-1003">Cell membrane</keyword>
<evidence type="ECO:0000256" key="2">
    <source>
        <dbReference type="ARBA" id="ARBA00022448"/>
    </source>
</evidence>
<evidence type="ECO:0000313" key="9">
    <source>
        <dbReference type="EMBL" id="CZQ89303.1"/>
    </source>
</evidence>
<dbReference type="AlphaFoldDB" id="A0A143YGT2"/>
<dbReference type="Gene3D" id="1.10.3720.10">
    <property type="entry name" value="MetI-like"/>
    <property type="match status" value="1"/>
</dbReference>
<dbReference type="RefSeq" id="WP_087032381.1">
    <property type="nucleotide sequence ID" value="NZ_FJNE01000003.1"/>
</dbReference>
<dbReference type="InterPro" id="IPR000515">
    <property type="entry name" value="MetI-like"/>
</dbReference>
<feature type="transmembrane region" description="Helical" evidence="7">
    <location>
        <begin position="186"/>
        <end position="209"/>
    </location>
</feature>
<evidence type="ECO:0000256" key="7">
    <source>
        <dbReference type="RuleBase" id="RU363032"/>
    </source>
</evidence>
<dbReference type="InterPro" id="IPR035906">
    <property type="entry name" value="MetI-like_sf"/>
</dbReference>
<gene>
    <name evidence="9" type="ORF">Tpal_1117</name>
</gene>
<dbReference type="PANTHER" id="PTHR30151:SF20">
    <property type="entry name" value="ABC TRANSPORTER PERMEASE PROTEIN HI_0355-RELATED"/>
    <property type="match status" value="1"/>
</dbReference>
<name>A0A143YGT2_9LACT</name>
<dbReference type="Proteomes" id="UP000242754">
    <property type="component" value="Unassembled WGS sequence"/>
</dbReference>
<comment type="subcellular location">
    <subcellularLocation>
        <location evidence="1 7">Cell membrane</location>
        <topology evidence="1 7">Multi-pass membrane protein</topology>
    </subcellularLocation>
</comment>
<keyword evidence="5 7" id="KW-1133">Transmembrane helix</keyword>
<dbReference type="Pfam" id="PF00528">
    <property type="entry name" value="BPD_transp_1"/>
    <property type="match status" value="1"/>
</dbReference>
<comment type="similarity">
    <text evidence="7">Belongs to the binding-protein-dependent transport system permease family.</text>
</comment>
<feature type="transmembrane region" description="Helical" evidence="7">
    <location>
        <begin position="12"/>
        <end position="30"/>
    </location>
</feature>
<keyword evidence="2 7" id="KW-0813">Transport</keyword>
<dbReference type="OrthoDB" id="2166211at2"/>
<proteinExistence type="inferred from homology"/>
<keyword evidence="10" id="KW-1185">Reference proteome</keyword>
<evidence type="ECO:0000256" key="4">
    <source>
        <dbReference type="ARBA" id="ARBA00022692"/>
    </source>
</evidence>
<evidence type="ECO:0000256" key="1">
    <source>
        <dbReference type="ARBA" id="ARBA00004651"/>
    </source>
</evidence>
<dbReference type="STRING" id="140314.SAMN04488076_12012"/>
<keyword evidence="4 7" id="KW-0812">Transmembrane</keyword>
<evidence type="ECO:0000313" key="10">
    <source>
        <dbReference type="Proteomes" id="UP000242754"/>
    </source>
</evidence>
<evidence type="ECO:0000256" key="6">
    <source>
        <dbReference type="ARBA" id="ARBA00023136"/>
    </source>
</evidence>
<evidence type="ECO:0000256" key="5">
    <source>
        <dbReference type="ARBA" id="ARBA00022989"/>
    </source>
</evidence>